<keyword evidence="4" id="KW-0547">Nucleotide-binding</keyword>
<dbReference type="OrthoDB" id="9778547at2"/>
<protein>
    <submittedName>
        <fullName evidence="8">ABC transporter ATP-binding protein</fullName>
    </submittedName>
</protein>
<dbReference type="EMBL" id="VSSS01000067">
    <property type="protein sequence ID" value="TYL88487.1"/>
    <property type="molecule type" value="Genomic_DNA"/>
</dbReference>
<name>A0A5D3KDW2_9BRAD</name>
<dbReference type="GO" id="GO:0016887">
    <property type="term" value="F:ATP hydrolysis activity"/>
    <property type="evidence" value="ECO:0007669"/>
    <property type="project" value="InterPro"/>
</dbReference>
<dbReference type="InterPro" id="IPR027417">
    <property type="entry name" value="P-loop_NTPase"/>
</dbReference>
<dbReference type="PROSITE" id="PS00211">
    <property type="entry name" value="ABC_TRANSPORTER_1"/>
    <property type="match status" value="1"/>
</dbReference>
<comment type="similarity">
    <text evidence="1">Belongs to the ABC transporter superfamily.</text>
</comment>
<dbReference type="Gene3D" id="3.40.50.300">
    <property type="entry name" value="P-loop containing nucleotide triphosphate hydrolases"/>
    <property type="match status" value="1"/>
</dbReference>
<evidence type="ECO:0000256" key="3">
    <source>
        <dbReference type="ARBA" id="ARBA00022458"/>
    </source>
</evidence>
<dbReference type="AlphaFoldDB" id="A0A5D3KDW2"/>
<dbReference type="Pfam" id="PF00005">
    <property type="entry name" value="ABC_tran"/>
    <property type="match status" value="1"/>
</dbReference>
<evidence type="ECO:0000256" key="2">
    <source>
        <dbReference type="ARBA" id="ARBA00022448"/>
    </source>
</evidence>
<evidence type="ECO:0000256" key="1">
    <source>
        <dbReference type="ARBA" id="ARBA00005417"/>
    </source>
</evidence>
<dbReference type="PANTHER" id="PTHR42711:SF5">
    <property type="entry name" value="ABC TRANSPORTER ATP-BINDING PROTEIN NATA"/>
    <property type="match status" value="1"/>
</dbReference>
<sequence>MSRRMCRCDGRKSEAAVSVMTGQSSGARVGSQTRWPTDSNELQALDLQALDPQALALQVLHSTAQWRKNALSMTENSKASSRPTVADSTLSAAIEVDRLVKLYKQTRAVDGISFTLPRGSITGLLGGNGAGKTTTIAMIMGLVLPTSGRVQVLGHRMPEESAAVLGRMNFESPYVDMPMRLTVRQNLTIFGKLYAVKNLADRIAKLAEDLDLNDFIDRANGKLSAGQKTRVALAKALINEPELLLLDEPTASLDPDTADWVRAHLERYRKDNNATILLASHNMLEVERLCDRVIIMKRGRVEDDDTPDAIMARYNRTTLEEVFLDVARGRTNGAREDAAR</sequence>
<dbReference type="CDD" id="cd03230">
    <property type="entry name" value="ABC_DR_subfamily_A"/>
    <property type="match status" value="1"/>
</dbReference>
<keyword evidence="9" id="KW-1185">Reference proteome</keyword>
<evidence type="ECO:0000313" key="8">
    <source>
        <dbReference type="EMBL" id="TYL88487.1"/>
    </source>
</evidence>
<dbReference type="InterPro" id="IPR050763">
    <property type="entry name" value="ABC_transporter_ATP-binding"/>
</dbReference>
<dbReference type="SUPFAM" id="SSF52540">
    <property type="entry name" value="P-loop containing nucleoside triphosphate hydrolases"/>
    <property type="match status" value="1"/>
</dbReference>
<dbReference type="InterPro" id="IPR017871">
    <property type="entry name" value="ABC_transporter-like_CS"/>
</dbReference>
<comment type="caution">
    <text evidence="8">The sequence shown here is derived from an EMBL/GenBank/DDBJ whole genome shotgun (WGS) entry which is preliminary data.</text>
</comment>
<dbReference type="GO" id="GO:0005524">
    <property type="term" value="F:ATP binding"/>
    <property type="evidence" value="ECO:0007669"/>
    <property type="project" value="UniProtKB-KW"/>
</dbReference>
<organism evidence="8 9">
    <name type="scientific">Bradyrhizobium rifense</name>
    <dbReference type="NCBI Taxonomy" id="515499"/>
    <lineage>
        <taxon>Bacteria</taxon>
        <taxon>Pseudomonadati</taxon>
        <taxon>Pseudomonadota</taxon>
        <taxon>Alphaproteobacteria</taxon>
        <taxon>Hyphomicrobiales</taxon>
        <taxon>Nitrobacteraceae</taxon>
        <taxon>Bradyrhizobium</taxon>
    </lineage>
</organism>
<dbReference type="InterPro" id="IPR003439">
    <property type="entry name" value="ABC_transporter-like_ATP-bd"/>
</dbReference>
<dbReference type="PROSITE" id="PS50893">
    <property type="entry name" value="ABC_TRANSPORTER_2"/>
    <property type="match status" value="1"/>
</dbReference>
<dbReference type="Proteomes" id="UP000324758">
    <property type="component" value="Unassembled WGS sequence"/>
</dbReference>
<proteinExistence type="inferred from homology"/>
<reference evidence="8 9" key="1">
    <citation type="submission" date="2019-08" db="EMBL/GenBank/DDBJ databases">
        <title>Bradyrhizobium hipponensis sp. nov., a rhizobium isolated from a Lupinus angustifolius root nodule in Tunisia.</title>
        <authorList>
            <person name="Off K."/>
            <person name="Rejili M."/>
            <person name="Mars M."/>
            <person name="Brachmann A."/>
            <person name="Marin M."/>
        </authorList>
    </citation>
    <scope>NUCLEOTIDE SEQUENCE [LARGE SCALE GENOMIC DNA]</scope>
    <source>
        <strain evidence="8 9">CTAW71</strain>
    </source>
</reference>
<comment type="function">
    <text evidence="6">Involved in beta-(1--&gt;2)glucan export. Transmembrane domains (TMD) form a pore in the inner membrane and the ATP-binding domain (NBD) is responsible for energy generation.</text>
</comment>
<keyword evidence="3" id="KW-0536">Nodulation</keyword>
<feature type="domain" description="ABC transporter" evidence="7">
    <location>
        <begin position="94"/>
        <end position="323"/>
    </location>
</feature>
<dbReference type="InterPro" id="IPR003593">
    <property type="entry name" value="AAA+_ATPase"/>
</dbReference>
<evidence type="ECO:0000259" key="7">
    <source>
        <dbReference type="PROSITE" id="PS50893"/>
    </source>
</evidence>
<gene>
    <name evidence="8" type="ORF">FXB40_38760</name>
</gene>
<evidence type="ECO:0000256" key="5">
    <source>
        <dbReference type="ARBA" id="ARBA00022840"/>
    </source>
</evidence>
<keyword evidence="5 8" id="KW-0067">ATP-binding</keyword>
<evidence type="ECO:0000313" key="9">
    <source>
        <dbReference type="Proteomes" id="UP000324758"/>
    </source>
</evidence>
<dbReference type="SMART" id="SM00382">
    <property type="entry name" value="AAA"/>
    <property type="match status" value="1"/>
</dbReference>
<evidence type="ECO:0000256" key="6">
    <source>
        <dbReference type="ARBA" id="ARBA00024722"/>
    </source>
</evidence>
<dbReference type="PANTHER" id="PTHR42711">
    <property type="entry name" value="ABC TRANSPORTER ATP-BINDING PROTEIN"/>
    <property type="match status" value="1"/>
</dbReference>
<keyword evidence="2" id="KW-0813">Transport</keyword>
<evidence type="ECO:0000256" key="4">
    <source>
        <dbReference type="ARBA" id="ARBA00022741"/>
    </source>
</evidence>
<accession>A0A5D3KDW2</accession>